<dbReference type="EMBL" id="CAJOBS010001749">
    <property type="protein sequence ID" value="CAF4758191.1"/>
    <property type="molecule type" value="Genomic_DNA"/>
</dbReference>
<dbReference type="AlphaFoldDB" id="A0A821M073"/>
<comment type="caution">
    <text evidence="2">The sequence shown here is derived from an EMBL/GenBank/DDBJ whole genome shotgun (WGS) entry which is preliminary data.</text>
</comment>
<evidence type="ECO:0000313" key="1">
    <source>
        <dbReference type="EMBL" id="CAF4699461.1"/>
    </source>
</evidence>
<evidence type="ECO:0000313" key="3">
    <source>
        <dbReference type="Proteomes" id="UP000663838"/>
    </source>
</evidence>
<organism evidence="2 3">
    <name type="scientific">Rotaria socialis</name>
    <dbReference type="NCBI Taxonomy" id="392032"/>
    <lineage>
        <taxon>Eukaryota</taxon>
        <taxon>Metazoa</taxon>
        <taxon>Spiralia</taxon>
        <taxon>Gnathifera</taxon>
        <taxon>Rotifera</taxon>
        <taxon>Eurotatoria</taxon>
        <taxon>Bdelloidea</taxon>
        <taxon>Philodinida</taxon>
        <taxon>Philodinidae</taxon>
        <taxon>Rotaria</taxon>
    </lineage>
</organism>
<dbReference type="Proteomes" id="UP000663838">
    <property type="component" value="Unassembled WGS sequence"/>
</dbReference>
<dbReference type="EMBL" id="CAJOBR010002708">
    <property type="protein sequence ID" value="CAF4699461.1"/>
    <property type="molecule type" value="Genomic_DNA"/>
</dbReference>
<dbReference type="Proteomes" id="UP000663848">
    <property type="component" value="Unassembled WGS sequence"/>
</dbReference>
<sequence>MHQNRKFSVSVYAIAAYLDPFTLAELSVEETNDAENFIKHEAKTCVCAKQPSSTTTTTVTSSPLALKQGLNVYISTSRSWKDFHSY</sequence>
<proteinExistence type="predicted"/>
<protein>
    <submittedName>
        <fullName evidence="2">Uncharacterized protein</fullName>
    </submittedName>
</protein>
<name>A0A821M073_9BILA</name>
<evidence type="ECO:0000313" key="2">
    <source>
        <dbReference type="EMBL" id="CAF4758191.1"/>
    </source>
</evidence>
<gene>
    <name evidence="1" type="ORF">QYT958_LOCUS17689</name>
    <name evidence="2" type="ORF">TOA249_LOCUS20864</name>
</gene>
<accession>A0A821M073</accession>
<reference evidence="2" key="1">
    <citation type="submission" date="2021-02" db="EMBL/GenBank/DDBJ databases">
        <authorList>
            <person name="Nowell W R."/>
        </authorList>
    </citation>
    <scope>NUCLEOTIDE SEQUENCE</scope>
</reference>